<dbReference type="SUPFAM" id="SSF81321">
    <property type="entry name" value="Family A G protein-coupled receptor-like"/>
    <property type="match status" value="1"/>
</dbReference>
<evidence type="ECO:0000313" key="2">
    <source>
        <dbReference type="Proteomes" id="UP000230066"/>
    </source>
</evidence>
<reference evidence="1" key="1">
    <citation type="submission" date="2019-03" db="EMBL/GenBank/DDBJ databases">
        <title>Improved annotation for the trematode Fasciola hepatica.</title>
        <authorList>
            <person name="Choi Y.-J."/>
            <person name="Martin J."/>
            <person name="Mitreva M."/>
        </authorList>
    </citation>
    <scope>NUCLEOTIDE SEQUENCE [LARGE SCALE GENOMIC DNA]</scope>
</reference>
<protein>
    <submittedName>
        <fullName evidence="1">Uncharacterized protein</fullName>
    </submittedName>
</protein>
<proteinExistence type="predicted"/>
<dbReference type="AlphaFoldDB" id="A0A4E0RLA7"/>
<dbReference type="PANTHER" id="PTHR45698">
    <property type="entry name" value="TRACE AMINE-ASSOCIATED RECEPTOR 19N-RELATED"/>
    <property type="match status" value="1"/>
</dbReference>
<sequence>MKLHPTVSFAVASIHSNATETVYESISTPPLDTTVRLVLTVIGTMGVVVNIYAALALYQTKINSPLTKLLLYQQTVLDASFSALITSLVISDNYRPSSNIVPVHPITCYLFQSGVLSRIVRIMIVCNIVCQSIDRFWAILYPKTYRVYTKYYIASCSFVIPVYSAIASVTRVVKVTQLEGSCLEQKLQINKYCLSALESILRYAIPMFFLIMSNVLVIRKLYKLQVIKIPRIEKVTHDGHAVKKERIDNSPNLLTPTQKTILLNTFCLAIELTLSEIVAIVLTILSLCNIIRHDVTSISRVYYLVAVVFLCGLNPCVEILTIRRLRSTVMTHWQKCRSVCAKSQSGSHDRQIQGDR</sequence>
<evidence type="ECO:0000313" key="1">
    <source>
        <dbReference type="EMBL" id="THD28705.1"/>
    </source>
</evidence>
<dbReference type="PANTHER" id="PTHR45698:SF1">
    <property type="entry name" value="TRACE AMINE-ASSOCIATED RECEPTOR 13C-LIKE"/>
    <property type="match status" value="1"/>
</dbReference>
<dbReference type="Gene3D" id="1.20.1070.10">
    <property type="entry name" value="Rhodopsin 7-helix transmembrane proteins"/>
    <property type="match status" value="1"/>
</dbReference>
<organism evidence="1 2">
    <name type="scientific">Fasciola hepatica</name>
    <name type="common">Liver fluke</name>
    <dbReference type="NCBI Taxonomy" id="6192"/>
    <lineage>
        <taxon>Eukaryota</taxon>
        <taxon>Metazoa</taxon>
        <taxon>Spiralia</taxon>
        <taxon>Lophotrochozoa</taxon>
        <taxon>Platyhelminthes</taxon>
        <taxon>Trematoda</taxon>
        <taxon>Digenea</taxon>
        <taxon>Plagiorchiida</taxon>
        <taxon>Echinostomata</taxon>
        <taxon>Echinostomatoidea</taxon>
        <taxon>Fasciolidae</taxon>
        <taxon>Fasciola</taxon>
    </lineage>
</organism>
<dbReference type="EMBL" id="JXXN02000091">
    <property type="protein sequence ID" value="THD28705.1"/>
    <property type="molecule type" value="Genomic_DNA"/>
</dbReference>
<name>A0A4E0RLA7_FASHE</name>
<gene>
    <name evidence="1" type="ORF">D915_000459</name>
</gene>
<accession>A0A4E0RLA7</accession>
<keyword evidence="2" id="KW-1185">Reference proteome</keyword>
<comment type="caution">
    <text evidence="1">The sequence shown here is derived from an EMBL/GenBank/DDBJ whole genome shotgun (WGS) entry which is preliminary data.</text>
</comment>
<dbReference type="Proteomes" id="UP000230066">
    <property type="component" value="Unassembled WGS sequence"/>
</dbReference>